<dbReference type="AlphaFoldDB" id="A0A1G1Y5R2"/>
<proteinExistence type="predicted"/>
<organism evidence="4 5">
    <name type="scientific">Candidatus Buchananbacteria bacterium RIFCSPHIGHO2_02_FULL_38_8</name>
    <dbReference type="NCBI Taxonomy" id="1797538"/>
    <lineage>
        <taxon>Bacteria</taxon>
        <taxon>Candidatus Buchananiibacteriota</taxon>
    </lineage>
</organism>
<dbReference type="GO" id="GO:0004869">
    <property type="term" value="F:cysteine-type endopeptidase inhibitor activity"/>
    <property type="evidence" value="ECO:0007669"/>
    <property type="project" value="UniProtKB-KW"/>
</dbReference>
<evidence type="ECO:0000256" key="1">
    <source>
        <dbReference type="ARBA" id="ARBA00022690"/>
    </source>
</evidence>
<keyword evidence="1" id="KW-0646">Protease inhibitor</keyword>
<evidence type="ECO:0000313" key="4">
    <source>
        <dbReference type="EMBL" id="OGY47591.1"/>
    </source>
</evidence>
<evidence type="ECO:0008006" key="6">
    <source>
        <dbReference type="Google" id="ProtNLM"/>
    </source>
</evidence>
<comment type="caution">
    <text evidence="4">The sequence shown here is derived from an EMBL/GenBank/DDBJ whole genome shotgun (WGS) entry which is preliminary data.</text>
</comment>
<keyword evidence="3" id="KW-0732">Signal</keyword>
<sequence>MKRILPLSLLIIISLGLVACKSNKQAGPSVVPETGRVLDITKKNNEEITANPGDVLYLNLTGVGDSGLFWVAISPTSSDCLTLKDHQVQDLNQPNTTSTSKWWFKVEKKCGLDLQFDYGKIEEEPQDSFKVKIISQ</sequence>
<dbReference type="Proteomes" id="UP000178747">
    <property type="component" value="Unassembled WGS sequence"/>
</dbReference>
<keyword evidence="2" id="KW-0789">Thiol protease inhibitor</keyword>
<dbReference type="EMBL" id="MHIH01000022">
    <property type="protein sequence ID" value="OGY47591.1"/>
    <property type="molecule type" value="Genomic_DNA"/>
</dbReference>
<dbReference type="PROSITE" id="PS51257">
    <property type="entry name" value="PROKAR_LIPOPROTEIN"/>
    <property type="match status" value="1"/>
</dbReference>
<evidence type="ECO:0000256" key="2">
    <source>
        <dbReference type="ARBA" id="ARBA00022704"/>
    </source>
</evidence>
<evidence type="ECO:0000256" key="3">
    <source>
        <dbReference type="SAM" id="SignalP"/>
    </source>
</evidence>
<accession>A0A1G1Y5R2</accession>
<feature type="chain" id="PRO_5009581485" description="Proteinase inhibitor I42 chagasin domain-containing protein" evidence="3">
    <location>
        <begin position="27"/>
        <end position="136"/>
    </location>
</feature>
<reference evidence="4 5" key="1">
    <citation type="journal article" date="2016" name="Nat. Commun.">
        <title>Thousands of microbial genomes shed light on interconnected biogeochemical processes in an aquifer system.</title>
        <authorList>
            <person name="Anantharaman K."/>
            <person name="Brown C.T."/>
            <person name="Hug L.A."/>
            <person name="Sharon I."/>
            <person name="Castelle C.J."/>
            <person name="Probst A.J."/>
            <person name="Thomas B.C."/>
            <person name="Singh A."/>
            <person name="Wilkins M.J."/>
            <person name="Karaoz U."/>
            <person name="Brodie E.L."/>
            <person name="Williams K.H."/>
            <person name="Hubbard S.S."/>
            <person name="Banfield J.F."/>
        </authorList>
    </citation>
    <scope>NUCLEOTIDE SEQUENCE [LARGE SCALE GENOMIC DNA]</scope>
</reference>
<dbReference type="InterPro" id="IPR036331">
    <property type="entry name" value="Chagasin-like_sf"/>
</dbReference>
<protein>
    <recommendedName>
        <fullName evidence="6">Proteinase inhibitor I42 chagasin domain-containing protein</fullName>
    </recommendedName>
</protein>
<dbReference type="SUPFAM" id="SSF141066">
    <property type="entry name" value="ICP-like"/>
    <property type="match status" value="1"/>
</dbReference>
<evidence type="ECO:0000313" key="5">
    <source>
        <dbReference type="Proteomes" id="UP000178747"/>
    </source>
</evidence>
<dbReference type="Gene3D" id="2.60.40.2020">
    <property type="match status" value="1"/>
</dbReference>
<name>A0A1G1Y5R2_9BACT</name>
<gene>
    <name evidence="4" type="ORF">A3J62_00175</name>
</gene>
<feature type="signal peptide" evidence="3">
    <location>
        <begin position="1"/>
        <end position="26"/>
    </location>
</feature>